<dbReference type="AlphaFoldDB" id="A0A382JH75"/>
<organism evidence="4">
    <name type="scientific">marine metagenome</name>
    <dbReference type="NCBI Taxonomy" id="408172"/>
    <lineage>
        <taxon>unclassified sequences</taxon>
        <taxon>metagenomes</taxon>
        <taxon>ecological metagenomes</taxon>
    </lineage>
</organism>
<keyword evidence="2" id="KW-0378">Hydrolase</keyword>
<dbReference type="EMBL" id="UINC01073950">
    <property type="protein sequence ID" value="SVC10712.1"/>
    <property type="molecule type" value="Genomic_DNA"/>
</dbReference>
<gene>
    <name evidence="4" type="ORF">METZ01_LOCUS263566</name>
</gene>
<dbReference type="Gene3D" id="1.10.246.130">
    <property type="match status" value="1"/>
</dbReference>
<dbReference type="PROSITE" id="PS00462">
    <property type="entry name" value="G_GLU_TRANSPEPTIDASE"/>
    <property type="match status" value="1"/>
</dbReference>
<evidence type="ECO:0008006" key="5">
    <source>
        <dbReference type="Google" id="ProtNLM"/>
    </source>
</evidence>
<accession>A0A382JH75</accession>
<dbReference type="GO" id="GO:0016740">
    <property type="term" value="F:transferase activity"/>
    <property type="evidence" value="ECO:0007669"/>
    <property type="project" value="UniProtKB-KW"/>
</dbReference>
<sequence length="274" mass="29963">EPHSLNKMGFGSSESIHLLVEVMKRAYADRSKFLGDTDFVEVPLLGLTNKKYAKKLLSKISLSKATPSQQVLVGDPLPYESPDTTHFSVMDEKGNAVSNTYTLNFSYGSGIVIPGTGFFINNEMDDFSSKPGQPNAFGLLGEKANEIEAGKRPLSSMTPTIVFKEGKPFLILGSPGGSRIITTVLQVILNVLEHKMNVSEAVISPRIHHQWLPDTLLVEQGFSKDTLKLLNQKGHKIKDYRSMGSVQAILKEGNYFYGAADPRRPGAAAIAVRP</sequence>
<evidence type="ECO:0000256" key="2">
    <source>
        <dbReference type="ARBA" id="ARBA00022801"/>
    </source>
</evidence>
<proteinExistence type="predicted"/>
<dbReference type="InterPro" id="IPR029055">
    <property type="entry name" value="Ntn_hydrolases_N"/>
</dbReference>
<dbReference type="InterPro" id="IPR051792">
    <property type="entry name" value="GGT_bact"/>
</dbReference>
<dbReference type="InterPro" id="IPR043137">
    <property type="entry name" value="GGT_ssub_C"/>
</dbReference>
<keyword evidence="3" id="KW-0865">Zymogen</keyword>
<dbReference type="PANTHER" id="PTHR43199:SF1">
    <property type="entry name" value="GLUTATHIONE HYDROLASE PROENZYME"/>
    <property type="match status" value="1"/>
</dbReference>
<dbReference type="InterPro" id="IPR055262">
    <property type="entry name" value="GGT_CS"/>
</dbReference>
<dbReference type="GO" id="GO:0016787">
    <property type="term" value="F:hydrolase activity"/>
    <property type="evidence" value="ECO:0007669"/>
    <property type="project" value="UniProtKB-KW"/>
</dbReference>
<dbReference type="SUPFAM" id="SSF56235">
    <property type="entry name" value="N-terminal nucleophile aminohydrolases (Ntn hydrolases)"/>
    <property type="match status" value="1"/>
</dbReference>
<name>A0A382JH75_9ZZZZ</name>
<dbReference type="PRINTS" id="PR01210">
    <property type="entry name" value="GGTRANSPTASE"/>
</dbReference>
<dbReference type="InterPro" id="IPR043138">
    <property type="entry name" value="GGT_lsub"/>
</dbReference>
<reference evidence="4" key="1">
    <citation type="submission" date="2018-05" db="EMBL/GenBank/DDBJ databases">
        <authorList>
            <person name="Lanie J.A."/>
            <person name="Ng W.-L."/>
            <person name="Kazmierczak K.M."/>
            <person name="Andrzejewski T.M."/>
            <person name="Davidsen T.M."/>
            <person name="Wayne K.J."/>
            <person name="Tettelin H."/>
            <person name="Glass J.I."/>
            <person name="Rusch D."/>
            <person name="Podicherti R."/>
            <person name="Tsui H.-C.T."/>
            <person name="Winkler M.E."/>
        </authorList>
    </citation>
    <scope>NUCLEOTIDE SEQUENCE</scope>
</reference>
<evidence type="ECO:0000256" key="1">
    <source>
        <dbReference type="ARBA" id="ARBA00022679"/>
    </source>
</evidence>
<dbReference type="Pfam" id="PF01019">
    <property type="entry name" value="G_glu_transpept"/>
    <property type="match status" value="1"/>
</dbReference>
<dbReference type="PANTHER" id="PTHR43199">
    <property type="entry name" value="GLUTATHIONE HYDROLASE"/>
    <property type="match status" value="1"/>
</dbReference>
<keyword evidence="1" id="KW-0808">Transferase</keyword>
<feature type="non-terminal residue" evidence="4">
    <location>
        <position position="1"/>
    </location>
</feature>
<protein>
    <recommendedName>
        <fullName evidence="5">Gamma-glutamyltransferase</fullName>
    </recommendedName>
</protein>
<evidence type="ECO:0000313" key="4">
    <source>
        <dbReference type="EMBL" id="SVC10712.1"/>
    </source>
</evidence>
<evidence type="ECO:0000256" key="3">
    <source>
        <dbReference type="ARBA" id="ARBA00023145"/>
    </source>
</evidence>
<dbReference type="Gene3D" id="3.60.20.40">
    <property type="match status" value="1"/>
</dbReference>